<dbReference type="AlphaFoldDB" id="A0A3M9XRM1"/>
<dbReference type="Proteomes" id="UP000268623">
    <property type="component" value="Unassembled WGS sequence"/>
</dbReference>
<dbReference type="InterPro" id="IPR025855">
    <property type="entry name" value="Replic_Relax"/>
</dbReference>
<dbReference type="OrthoDB" id="192987at2"/>
<protein>
    <submittedName>
        <fullName evidence="1">Uncharacterized protein</fullName>
    </submittedName>
</protein>
<evidence type="ECO:0000313" key="1">
    <source>
        <dbReference type="EMBL" id="RNJ50929.1"/>
    </source>
</evidence>
<keyword evidence="2" id="KW-1185">Reference proteome</keyword>
<name>A0A3M9XRM1_9HYPH</name>
<comment type="caution">
    <text evidence="1">The sequence shown here is derived from an EMBL/GenBank/DDBJ whole genome shotgun (WGS) entry which is preliminary data.</text>
</comment>
<dbReference type="EMBL" id="QWDD01000001">
    <property type="protein sequence ID" value="RNJ50929.1"/>
    <property type="molecule type" value="Genomic_DNA"/>
</dbReference>
<dbReference type="Pfam" id="PF13814">
    <property type="entry name" value="Replic_Relax"/>
    <property type="match status" value="1"/>
</dbReference>
<dbReference type="RefSeq" id="WP_123176833.1">
    <property type="nucleotide sequence ID" value="NZ_QWDD01000001.1"/>
</dbReference>
<reference evidence="1 2" key="1">
    <citation type="submission" date="2018-08" db="EMBL/GenBank/DDBJ databases">
        <title>Genome sequence of Methylocystis hirsuta CSC1, a methanotroph able to accumulate PHAs.</title>
        <authorList>
            <person name="Bordel S."/>
            <person name="Rodriguez E."/>
            <person name="Gancedo J."/>
            <person name="Munoz R."/>
        </authorList>
    </citation>
    <scope>NUCLEOTIDE SEQUENCE [LARGE SCALE GENOMIC DNA]</scope>
    <source>
        <strain evidence="1 2">CSC1</strain>
    </source>
</reference>
<sequence>MNNGATVAIATRRPRFHRASDPPNFRVTEDDIAIIRHIARHRFLRSTHVADLVRRSIDRTNDRLCHLFHAGYVDRPRAQLDYYPTKGSAPMVYALADGGARLLSEQDAATLEQVDWARKNREAGRPFIEHQLEIADFEVAAQLAAESLSYRYANAEDIASNLPAAAGSIWGDPFALRVTVSHQGLRHDIGLVPDIAFAIDLQTGARRNFLVEIDRGTMPIARADFSQTSIERKLRSYLSAYASRLFEQKFGWNSFRVLFATSDDNRVRSMIEALRSIQPPGAAGSSLFLFASRDTLNAADPLTANWHAVDGSLRRLQPQQEAKSL</sequence>
<organism evidence="1 2">
    <name type="scientific">Methylocystis hirsuta</name>
    <dbReference type="NCBI Taxonomy" id="369798"/>
    <lineage>
        <taxon>Bacteria</taxon>
        <taxon>Pseudomonadati</taxon>
        <taxon>Pseudomonadota</taxon>
        <taxon>Alphaproteobacteria</taxon>
        <taxon>Hyphomicrobiales</taxon>
        <taxon>Methylocystaceae</taxon>
        <taxon>Methylocystis</taxon>
    </lineage>
</organism>
<accession>A0A3M9XRM1</accession>
<proteinExistence type="predicted"/>
<gene>
    <name evidence="1" type="ORF">D1O30_16410</name>
</gene>
<evidence type="ECO:0000313" key="2">
    <source>
        <dbReference type="Proteomes" id="UP000268623"/>
    </source>
</evidence>